<evidence type="ECO:0000256" key="1">
    <source>
        <dbReference type="ARBA" id="ARBA00006817"/>
    </source>
</evidence>
<comment type="caution">
    <text evidence="3">The sequence shown here is derived from an EMBL/GenBank/DDBJ whole genome shotgun (WGS) entry which is preliminary data.</text>
</comment>
<sequence>MGKTEITAEPGIPQIVTEREFEAPRDLVFRAYTDPDLIVRWLGPRDLTMRFDRHEPRDGGRWRYVSVDPAGHEHGFHGVFHGAPSVEGGIVQTFEYEGVPGHVALETVTFTEADGRTLVRSVSGFQSVEDRDGMIASGAEYGVRESGERLEELLADLQGR</sequence>
<dbReference type="EMBL" id="BAABHJ010000041">
    <property type="protein sequence ID" value="GAA4619337.1"/>
    <property type="molecule type" value="Genomic_DNA"/>
</dbReference>
<evidence type="ECO:0000313" key="3">
    <source>
        <dbReference type="EMBL" id="GAA4619337.1"/>
    </source>
</evidence>
<dbReference type="RefSeq" id="WP_345367503.1">
    <property type="nucleotide sequence ID" value="NZ_BAABHJ010000041.1"/>
</dbReference>
<proteinExistence type="inferred from homology"/>
<accession>A0ABP8U1G9</accession>
<gene>
    <name evidence="3" type="ORF">GCM10023195_87350</name>
</gene>
<dbReference type="Proteomes" id="UP001500212">
    <property type="component" value="Unassembled WGS sequence"/>
</dbReference>
<reference evidence="4" key="1">
    <citation type="journal article" date="2019" name="Int. J. Syst. Evol. Microbiol.">
        <title>The Global Catalogue of Microorganisms (GCM) 10K type strain sequencing project: providing services to taxonomists for standard genome sequencing and annotation.</title>
        <authorList>
            <consortium name="The Broad Institute Genomics Platform"/>
            <consortium name="The Broad Institute Genome Sequencing Center for Infectious Disease"/>
            <person name="Wu L."/>
            <person name="Ma J."/>
        </authorList>
    </citation>
    <scope>NUCLEOTIDE SEQUENCE [LARGE SCALE GENOMIC DNA]</scope>
    <source>
        <strain evidence="4">JCM 17938</strain>
    </source>
</reference>
<dbReference type="SUPFAM" id="SSF55961">
    <property type="entry name" value="Bet v1-like"/>
    <property type="match status" value="1"/>
</dbReference>
<evidence type="ECO:0000313" key="4">
    <source>
        <dbReference type="Proteomes" id="UP001500212"/>
    </source>
</evidence>
<dbReference type="Gene3D" id="3.30.530.20">
    <property type="match status" value="1"/>
</dbReference>
<evidence type="ECO:0000259" key="2">
    <source>
        <dbReference type="Pfam" id="PF08327"/>
    </source>
</evidence>
<dbReference type="InterPro" id="IPR013538">
    <property type="entry name" value="ASHA1/2-like_C"/>
</dbReference>
<organism evidence="3 4">
    <name type="scientific">Actinoallomurus liliacearum</name>
    <dbReference type="NCBI Taxonomy" id="1080073"/>
    <lineage>
        <taxon>Bacteria</taxon>
        <taxon>Bacillati</taxon>
        <taxon>Actinomycetota</taxon>
        <taxon>Actinomycetes</taxon>
        <taxon>Streptosporangiales</taxon>
        <taxon>Thermomonosporaceae</taxon>
        <taxon>Actinoallomurus</taxon>
    </lineage>
</organism>
<comment type="similarity">
    <text evidence="1">Belongs to the AHA1 family.</text>
</comment>
<dbReference type="CDD" id="cd07826">
    <property type="entry name" value="SRPBCC_CalC_Aha1-like_9"/>
    <property type="match status" value="1"/>
</dbReference>
<feature type="domain" description="Activator of Hsp90 ATPase homologue 1/2-like C-terminal" evidence="2">
    <location>
        <begin position="23"/>
        <end position="154"/>
    </location>
</feature>
<keyword evidence="4" id="KW-1185">Reference proteome</keyword>
<dbReference type="Pfam" id="PF08327">
    <property type="entry name" value="AHSA1"/>
    <property type="match status" value="1"/>
</dbReference>
<protein>
    <submittedName>
        <fullName evidence="3">SRPBCC family protein</fullName>
    </submittedName>
</protein>
<dbReference type="InterPro" id="IPR023393">
    <property type="entry name" value="START-like_dom_sf"/>
</dbReference>
<name>A0ABP8U1G9_9ACTN</name>